<dbReference type="GO" id="GO:0016020">
    <property type="term" value="C:membrane"/>
    <property type="evidence" value="ECO:0007669"/>
    <property type="project" value="UniProtKB-SubCell"/>
</dbReference>
<dbReference type="PANTHER" id="PTHR21659:SF112">
    <property type="entry name" value="PROTEIN SNA2-RELATED"/>
    <property type="match status" value="1"/>
</dbReference>
<name>A0A1Y2FLE6_PROLT</name>
<dbReference type="EMBL" id="MCFI01000005">
    <property type="protein sequence ID" value="ORY84790.1"/>
    <property type="molecule type" value="Genomic_DNA"/>
</dbReference>
<evidence type="ECO:0000256" key="7">
    <source>
        <dbReference type="SAM" id="Phobius"/>
    </source>
</evidence>
<feature type="transmembrane region" description="Helical" evidence="7">
    <location>
        <begin position="31"/>
        <end position="54"/>
    </location>
</feature>
<organism evidence="8 9">
    <name type="scientific">Protomyces lactucae-debilis</name>
    <dbReference type="NCBI Taxonomy" id="2754530"/>
    <lineage>
        <taxon>Eukaryota</taxon>
        <taxon>Fungi</taxon>
        <taxon>Dikarya</taxon>
        <taxon>Ascomycota</taxon>
        <taxon>Taphrinomycotina</taxon>
        <taxon>Taphrinomycetes</taxon>
        <taxon>Taphrinales</taxon>
        <taxon>Protomycetaceae</taxon>
        <taxon>Protomyces</taxon>
    </lineage>
</organism>
<reference evidence="8 9" key="1">
    <citation type="submission" date="2016-07" db="EMBL/GenBank/DDBJ databases">
        <title>Pervasive Adenine N6-methylation of Active Genes in Fungi.</title>
        <authorList>
            <consortium name="DOE Joint Genome Institute"/>
            <person name="Mondo S.J."/>
            <person name="Dannebaum R.O."/>
            <person name="Kuo R.C."/>
            <person name="Labutti K."/>
            <person name="Haridas S."/>
            <person name="Kuo A."/>
            <person name="Salamov A."/>
            <person name="Ahrendt S.R."/>
            <person name="Lipzen A."/>
            <person name="Sullivan W."/>
            <person name="Andreopoulos W.B."/>
            <person name="Clum A."/>
            <person name="Lindquist E."/>
            <person name="Daum C."/>
            <person name="Ramamoorthy G.K."/>
            <person name="Gryganskyi A."/>
            <person name="Culley D."/>
            <person name="Magnuson J.K."/>
            <person name="James T.Y."/>
            <person name="O'Malley M.A."/>
            <person name="Stajich J.E."/>
            <person name="Spatafora J.W."/>
            <person name="Visel A."/>
            <person name="Grigoriev I.V."/>
        </authorList>
    </citation>
    <scope>NUCLEOTIDE SEQUENCE [LARGE SCALE GENOMIC DNA]</scope>
    <source>
        <strain evidence="8 9">12-1054</strain>
    </source>
</reference>
<accession>A0A1Y2FLE6</accession>
<comment type="caution">
    <text evidence="8">The sequence shown here is derived from an EMBL/GenBank/DDBJ whole genome shotgun (WGS) entry which is preliminary data.</text>
</comment>
<dbReference type="Proteomes" id="UP000193685">
    <property type="component" value="Unassembled WGS sequence"/>
</dbReference>
<feature type="compositionally biased region" description="Polar residues" evidence="6">
    <location>
        <begin position="89"/>
        <end position="102"/>
    </location>
</feature>
<evidence type="ECO:0000313" key="9">
    <source>
        <dbReference type="Proteomes" id="UP000193685"/>
    </source>
</evidence>
<protein>
    <submittedName>
        <fullName evidence="8">Uncharacterized protein</fullName>
    </submittedName>
</protein>
<keyword evidence="5 7" id="KW-0472">Membrane</keyword>
<comment type="similarity">
    <text evidence="2">Belongs to the UPF0057 (PMP3) family.</text>
</comment>
<feature type="compositionally biased region" description="Low complexity" evidence="6">
    <location>
        <begin position="113"/>
        <end position="126"/>
    </location>
</feature>
<dbReference type="PANTHER" id="PTHR21659">
    <property type="entry name" value="HYDROPHOBIC PROTEIN RCI2 LOW TEMPERATURE AND SALT RESPONSIVE PROTEIN LTI6 -RELATED"/>
    <property type="match status" value="1"/>
</dbReference>
<evidence type="ECO:0000256" key="2">
    <source>
        <dbReference type="ARBA" id="ARBA00009530"/>
    </source>
</evidence>
<sequence length="158" mass="16871">MSCGDFILLVISLIFPPLPVAIKRGLCSVDLLINLLLSLLGFLPGLIHAFYIVLKYPEHLNGASVSDLEQQRQSGAHVRHVYQPVVSGSAHTHQGQPQQVHGNMQGVYGTPGAQPAKKQQQQQQPANYGAVQGSSSTQAPPAYTPGTDNAHSAGDRKT</sequence>
<keyword evidence="3 7" id="KW-0812">Transmembrane</keyword>
<evidence type="ECO:0000256" key="3">
    <source>
        <dbReference type="ARBA" id="ARBA00022692"/>
    </source>
</evidence>
<dbReference type="InterPro" id="IPR000612">
    <property type="entry name" value="PMP3"/>
</dbReference>
<proteinExistence type="inferred from homology"/>
<keyword evidence="9" id="KW-1185">Reference proteome</keyword>
<dbReference type="GeneID" id="63783233"/>
<dbReference type="Pfam" id="PF01679">
    <property type="entry name" value="Pmp3"/>
    <property type="match status" value="1"/>
</dbReference>
<dbReference type="STRING" id="56484.A0A1Y2FLE6"/>
<keyword evidence="4 7" id="KW-1133">Transmembrane helix</keyword>
<evidence type="ECO:0000313" key="8">
    <source>
        <dbReference type="EMBL" id="ORY84790.1"/>
    </source>
</evidence>
<dbReference type="OrthoDB" id="2802411at2759"/>
<dbReference type="RefSeq" id="XP_040726573.1">
    <property type="nucleotide sequence ID" value="XM_040866634.1"/>
</dbReference>
<evidence type="ECO:0000256" key="6">
    <source>
        <dbReference type="SAM" id="MobiDB-lite"/>
    </source>
</evidence>
<evidence type="ECO:0000256" key="4">
    <source>
        <dbReference type="ARBA" id="ARBA00022989"/>
    </source>
</evidence>
<evidence type="ECO:0000256" key="5">
    <source>
        <dbReference type="ARBA" id="ARBA00023136"/>
    </source>
</evidence>
<dbReference type="AlphaFoldDB" id="A0A1Y2FLE6"/>
<dbReference type="OMA" id="YPEPPYE"/>
<comment type="subcellular location">
    <subcellularLocation>
        <location evidence="1">Membrane</location>
    </subcellularLocation>
</comment>
<gene>
    <name evidence="8" type="ORF">BCR37DRAFT_251721</name>
</gene>
<evidence type="ECO:0000256" key="1">
    <source>
        <dbReference type="ARBA" id="ARBA00004370"/>
    </source>
</evidence>
<feature type="region of interest" description="Disordered" evidence="6">
    <location>
        <begin position="86"/>
        <end position="158"/>
    </location>
</feature>